<evidence type="ECO:0000313" key="4">
    <source>
        <dbReference type="Proteomes" id="UP000231279"/>
    </source>
</evidence>
<evidence type="ECO:0000256" key="1">
    <source>
        <dbReference type="SAM" id="MobiDB-lite"/>
    </source>
</evidence>
<dbReference type="OrthoDB" id="913804at2759"/>
<comment type="caution">
    <text evidence="3">The sequence shown here is derived from an EMBL/GenBank/DDBJ whole genome shotgun (WGS) entry which is preliminary data.</text>
</comment>
<keyword evidence="2" id="KW-0732">Signal</keyword>
<evidence type="ECO:0000256" key="2">
    <source>
        <dbReference type="SAM" id="SignalP"/>
    </source>
</evidence>
<feature type="region of interest" description="Disordered" evidence="1">
    <location>
        <begin position="29"/>
        <end position="62"/>
    </location>
</feature>
<dbReference type="EMBL" id="NKXS01001892">
    <property type="protein sequence ID" value="PIN16342.1"/>
    <property type="molecule type" value="Genomic_DNA"/>
</dbReference>
<accession>A0A2G9HFN4</accession>
<feature type="signal peptide" evidence="2">
    <location>
        <begin position="1"/>
        <end position="25"/>
    </location>
</feature>
<dbReference type="Proteomes" id="UP000231279">
    <property type="component" value="Unassembled WGS sequence"/>
</dbReference>
<gene>
    <name evidence="3" type="ORF">CDL12_11005</name>
</gene>
<name>A0A2G9HFN4_9LAMI</name>
<dbReference type="AlphaFoldDB" id="A0A2G9HFN4"/>
<reference evidence="4" key="1">
    <citation type="journal article" date="2018" name="Gigascience">
        <title>Genome assembly of the Pink Ipe (Handroanthus impetiginosus, Bignoniaceae), a highly valued, ecologically keystone Neotropical timber forest tree.</title>
        <authorList>
            <person name="Silva-Junior O.B."/>
            <person name="Grattapaglia D."/>
            <person name="Novaes E."/>
            <person name="Collevatti R.G."/>
        </authorList>
    </citation>
    <scope>NUCLEOTIDE SEQUENCE [LARGE SCALE GENOMIC DNA]</scope>
    <source>
        <strain evidence="4">cv. UFG-1</strain>
    </source>
</reference>
<proteinExistence type="predicted"/>
<evidence type="ECO:0000313" key="3">
    <source>
        <dbReference type="EMBL" id="PIN16342.1"/>
    </source>
</evidence>
<organism evidence="3 4">
    <name type="scientific">Handroanthus impetiginosus</name>
    <dbReference type="NCBI Taxonomy" id="429701"/>
    <lineage>
        <taxon>Eukaryota</taxon>
        <taxon>Viridiplantae</taxon>
        <taxon>Streptophyta</taxon>
        <taxon>Embryophyta</taxon>
        <taxon>Tracheophyta</taxon>
        <taxon>Spermatophyta</taxon>
        <taxon>Magnoliopsida</taxon>
        <taxon>eudicotyledons</taxon>
        <taxon>Gunneridae</taxon>
        <taxon>Pentapetalae</taxon>
        <taxon>asterids</taxon>
        <taxon>lamiids</taxon>
        <taxon>Lamiales</taxon>
        <taxon>Bignoniaceae</taxon>
        <taxon>Crescentiina</taxon>
        <taxon>Tabebuia alliance</taxon>
        <taxon>Handroanthus</taxon>
    </lineage>
</organism>
<keyword evidence="4" id="KW-1185">Reference proteome</keyword>
<protein>
    <submittedName>
        <fullName evidence="3">Uncharacterized protein</fullName>
    </submittedName>
</protein>
<sequence length="97" mass="10603">MGSKQIAIFGILLAIVLLISSKVAARELTETSNTINTSKEDKKINGDNGHAPITPPSLNPKRPFCNRKSYASCVPSHPIPKTRKCDYKNPCRKTPPS</sequence>
<feature type="chain" id="PRO_5013936940" evidence="2">
    <location>
        <begin position="26"/>
        <end position="97"/>
    </location>
</feature>